<keyword evidence="2" id="KW-1185">Reference proteome</keyword>
<dbReference type="EMBL" id="CP089977">
    <property type="protein sequence ID" value="UXZ05155.1"/>
    <property type="molecule type" value="Genomic_DNA"/>
</dbReference>
<accession>A0ABY6F4Y6</accession>
<dbReference type="Proteomes" id="UP001063782">
    <property type="component" value="Chromosome"/>
</dbReference>
<dbReference type="InterPro" id="IPR021490">
    <property type="entry name" value="DUF3144"/>
</dbReference>
<dbReference type="RefSeq" id="WP_263076655.1">
    <property type="nucleotide sequence ID" value="NZ_CP089977.1"/>
</dbReference>
<reference evidence="1" key="1">
    <citation type="submission" date="2021-12" db="EMBL/GenBank/DDBJ databases">
        <title>taxonomy of Moraxella sp. ZY201224.</title>
        <authorList>
            <person name="Li F."/>
        </authorList>
    </citation>
    <scope>NUCLEOTIDE SEQUENCE</scope>
    <source>
        <strain evidence="1">ZY201224</strain>
    </source>
</reference>
<dbReference type="Pfam" id="PF11342">
    <property type="entry name" value="DUF3144"/>
    <property type="match status" value="1"/>
</dbReference>
<dbReference type="Gene3D" id="1.10.287.3020">
    <property type="match status" value="1"/>
</dbReference>
<gene>
    <name evidence="1" type="ORF">LU297_01500</name>
</gene>
<name>A0ABY6F4Y6_9GAMM</name>
<protein>
    <submittedName>
        <fullName evidence="1">DUF3144 domain-containing protein</fullName>
    </submittedName>
</protein>
<organism evidence="1 2">
    <name type="scientific">Moraxella nasicaprae</name>
    <dbReference type="NCBI Taxonomy" id="2904122"/>
    <lineage>
        <taxon>Bacteria</taxon>
        <taxon>Pseudomonadati</taxon>
        <taxon>Pseudomonadota</taxon>
        <taxon>Gammaproteobacteria</taxon>
        <taxon>Moraxellales</taxon>
        <taxon>Moraxellaceae</taxon>
        <taxon>Moraxella</taxon>
    </lineage>
</organism>
<sequence length="113" mass="12768">MSNQPNNENFNEEEFQAQMNAFFERADAIINLANSQLSPSSHSGQVAASLNYAAARFAISAATIGFVKGSDLAKEKDEIIKFYTQKYQQMLIENLDQYIENFDKYVQLTDQQG</sequence>
<evidence type="ECO:0000313" key="2">
    <source>
        <dbReference type="Proteomes" id="UP001063782"/>
    </source>
</evidence>
<proteinExistence type="predicted"/>
<evidence type="ECO:0000313" key="1">
    <source>
        <dbReference type="EMBL" id="UXZ05155.1"/>
    </source>
</evidence>